<accession>A0A101M207</accession>
<protein>
    <submittedName>
        <fullName evidence="1">Uncharacterized protein</fullName>
    </submittedName>
</protein>
<dbReference type="EMBL" id="LKAM01000003">
    <property type="protein sequence ID" value="KUM49457.1"/>
    <property type="molecule type" value="Genomic_DNA"/>
</dbReference>
<name>A0A101M207_PICGL</name>
<proteinExistence type="predicted"/>
<evidence type="ECO:0000313" key="1">
    <source>
        <dbReference type="EMBL" id="KUM49457.1"/>
    </source>
</evidence>
<dbReference type="AlphaFoldDB" id="A0A101M207"/>
<geneLocation type="mitochondrion" evidence="1"/>
<keyword evidence="1" id="KW-0496">Mitochondrion</keyword>
<sequence>MLLFGSFCRSPIYLMQLDPTHAILPGGIILLDQNTLQNASTILTF</sequence>
<comment type="caution">
    <text evidence="1">The sequence shown here is derived from an EMBL/GenBank/DDBJ whole genome shotgun (WGS) entry which is preliminary data.</text>
</comment>
<gene>
    <name evidence="1" type="ORF">ABT39_MTgene4008</name>
</gene>
<reference evidence="1" key="1">
    <citation type="journal article" date="2015" name="Genome Biol. Evol.">
        <title>Organellar Genomes of White Spruce (Picea glauca): Assembly and Annotation.</title>
        <authorList>
            <person name="Jackman S.D."/>
            <person name="Warren R.L."/>
            <person name="Gibb E.A."/>
            <person name="Vandervalk B.P."/>
            <person name="Mohamadi H."/>
            <person name="Chu J."/>
            <person name="Raymond A."/>
            <person name="Pleasance S."/>
            <person name="Coope R."/>
            <person name="Wildung M.R."/>
            <person name="Ritland C.E."/>
            <person name="Bousquet J."/>
            <person name="Jones S.J."/>
            <person name="Bohlmann J."/>
            <person name="Birol I."/>
        </authorList>
    </citation>
    <scope>NUCLEOTIDE SEQUENCE [LARGE SCALE GENOMIC DNA]</scope>
    <source>
        <tissue evidence="1">Flushing bud</tissue>
    </source>
</reference>
<organism evidence="1">
    <name type="scientific">Picea glauca</name>
    <name type="common">White spruce</name>
    <name type="synonym">Pinus glauca</name>
    <dbReference type="NCBI Taxonomy" id="3330"/>
    <lineage>
        <taxon>Eukaryota</taxon>
        <taxon>Viridiplantae</taxon>
        <taxon>Streptophyta</taxon>
        <taxon>Embryophyta</taxon>
        <taxon>Tracheophyta</taxon>
        <taxon>Spermatophyta</taxon>
        <taxon>Pinopsida</taxon>
        <taxon>Pinidae</taxon>
        <taxon>Conifers I</taxon>
        <taxon>Pinales</taxon>
        <taxon>Pinaceae</taxon>
        <taxon>Picea</taxon>
    </lineage>
</organism>